<dbReference type="Gene3D" id="3.40.50.300">
    <property type="entry name" value="P-loop containing nucleotide triphosphate hydrolases"/>
    <property type="match status" value="2"/>
</dbReference>
<dbReference type="InterPro" id="IPR027417">
    <property type="entry name" value="P-loop_NTPase"/>
</dbReference>
<dbReference type="AlphaFoldDB" id="A0A841REF0"/>
<dbReference type="SUPFAM" id="SSF52540">
    <property type="entry name" value="P-loop containing nucleoside triphosphate hydrolases"/>
    <property type="match status" value="2"/>
</dbReference>
<evidence type="ECO:0000313" key="4">
    <source>
        <dbReference type="EMBL" id="MBB6481587.1"/>
    </source>
</evidence>
<dbReference type="GO" id="GO:0005524">
    <property type="term" value="F:ATP binding"/>
    <property type="evidence" value="ECO:0007669"/>
    <property type="project" value="UniProtKB-KW"/>
</dbReference>
<dbReference type="PROSITE" id="PS50893">
    <property type="entry name" value="ABC_TRANSPORTER_2"/>
    <property type="match status" value="2"/>
</dbReference>
<dbReference type="InterPro" id="IPR003439">
    <property type="entry name" value="ABC_transporter-like_ATP-bd"/>
</dbReference>
<reference evidence="4 5" key="1">
    <citation type="submission" date="2020-08" db="EMBL/GenBank/DDBJ databases">
        <title>Genomic Encyclopedia of Type Strains, Phase IV (KMG-IV): sequencing the most valuable type-strain genomes for metagenomic binning, comparative biology and taxonomic classification.</title>
        <authorList>
            <person name="Goeker M."/>
        </authorList>
    </citation>
    <scope>NUCLEOTIDE SEQUENCE [LARGE SCALE GENOMIC DNA]</scope>
    <source>
        <strain evidence="4 5">DSM 2461</strain>
    </source>
</reference>
<dbReference type="NCBIfam" id="NF008186">
    <property type="entry name" value="PRK10938.1"/>
    <property type="match status" value="1"/>
</dbReference>
<keyword evidence="1" id="KW-0547">Nucleotide-binding</keyword>
<keyword evidence="5" id="KW-1185">Reference proteome</keyword>
<dbReference type="Pfam" id="PF00005">
    <property type="entry name" value="ABC_tran"/>
    <property type="match status" value="2"/>
</dbReference>
<comment type="caution">
    <text evidence="4">The sequence shown here is derived from an EMBL/GenBank/DDBJ whole genome shotgun (WGS) entry which is preliminary data.</text>
</comment>
<dbReference type="PANTHER" id="PTHR43158">
    <property type="entry name" value="SKFA PEPTIDE EXPORT ATP-BINDING PROTEIN SKFE"/>
    <property type="match status" value="1"/>
</dbReference>
<evidence type="ECO:0000313" key="5">
    <source>
        <dbReference type="Proteomes" id="UP000587760"/>
    </source>
</evidence>
<dbReference type="PANTHER" id="PTHR43158:SF2">
    <property type="entry name" value="SKFA PEPTIDE EXPORT ATP-BINDING PROTEIN SKFE"/>
    <property type="match status" value="1"/>
</dbReference>
<accession>A0A841REF0</accession>
<dbReference type="SMART" id="SM00382">
    <property type="entry name" value="AAA"/>
    <property type="match status" value="2"/>
</dbReference>
<dbReference type="InterPro" id="IPR003593">
    <property type="entry name" value="AAA+_ATPase"/>
</dbReference>
<keyword evidence="2 4" id="KW-0067">ATP-binding</keyword>
<dbReference type="GO" id="GO:0016887">
    <property type="term" value="F:ATP hydrolysis activity"/>
    <property type="evidence" value="ECO:0007669"/>
    <property type="project" value="InterPro"/>
</dbReference>
<dbReference type="PROSITE" id="PS00211">
    <property type="entry name" value="ABC_TRANSPORTER_1"/>
    <property type="match status" value="1"/>
</dbReference>
<evidence type="ECO:0000256" key="1">
    <source>
        <dbReference type="ARBA" id="ARBA00022741"/>
    </source>
</evidence>
<dbReference type="FunFam" id="3.40.50.300:FF:000866">
    <property type="entry name" value="Molybdate ABC transporter ATP-binding protein ModF"/>
    <property type="match status" value="1"/>
</dbReference>
<dbReference type="Proteomes" id="UP000587760">
    <property type="component" value="Unassembled WGS sequence"/>
</dbReference>
<sequence length="474" mass="54246">MKSLKLTDYSEEIRGIVYLRNINLEIEKGADWVFLGANGSGKSRLGQLIGRLWPGKCGYVSFEKEREIIDRERREDESDILDRPDPGRSASRFILERNGTEQEMAGLAERFRFTDLLDRGLKYLSTGELRKVLIAEELMSHPDLMILDEPYEGLDVDSRHDLSQLINQLMEQGIQIILLLNRFSEIPDSIENLGYMQDRTLVLRGDREFILRSEELWRLHHFQGESVPPLPSTPRSDDGLYGGPLLVNMKNIRVAYDGREVIKNLDWTVLRGQHWKIVGPNGVGKSTLLSLITGDNPQAYANDISLFGMKKGSGETVWDIKKHIGYVSSSLQREYRVRTSVKLVIISGFYDSIGVYQHYSESEAGLAEQWLRLIKMENKADRPFQSLSFGEQRLVLIARAMVKHPPLLILDEPCQGLDEVNRLMILKLIDILGNKGETTLLYVTHHSEDKIPSIRRELRMDYGGKTFEIELKES</sequence>
<dbReference type="EMBL" id="JACHGJ010000007">
    <property type="protein sequence ID" value="MBB6481587.1"/>
    <property type="molecule type" value="Genomic_DNA"/>
</dbReference>
<evidence type="ECO:0000259" key="3">
    <source>
        <dbReference type="PROSITE" id="PS50893"/>
    </source>
</evidence>
<gene>
    <name evidence="4" type="ORF">HNR50_003267</name>
</gene>
<feature type="domain" description="ABC transporter" evidence="3">
    <location>
        <begin position="4"/>
        <end position="223"/>
    </location>
</feature>
<dbReference type="InterPro" id="IPR017871">
    <property type="entry name" value="ABC_transporter-like_CS"/>
</dbReference>
<feature type="domain" description="ABC transporter" evidence="3">
    <location>
        <begin position="247"/>
        <end position="474"/>
    </location>
</feature>
<name>A0A841REF0_9SPIO</name>
<dbReference type="RefSeq" id="WP_221439913.1">
    <property type="nucleotide sequence ID" value="NZ_JACHGJ010000007.1"/>
</dbReference>
<protein>
    <submittedName>
        <fullName evidence="4">Molybdate transport system ATP-binding protein</fullName>
    </submittedName>
</protein>
<organism evidence="4 5">
    <name type="scientific">Spirochaeta isovalerica</name>
    <dbReference type="NCBI Taxonomy" id="150"/>
    <lineage>
        <taxon>Bacteria</taxon>
        <taxon>Pseudomonadati</taxon>
        <taxon>Spirochaetota</taxon>
        <taxon>Spirochaetia</taxon>
        <taxon>Spirochaetales</taxon>
        <taxon>Spirochaetaceae</taxon>
        <taxon>Spirochaeta</taxon>
    </lineage>
</organism>
<proteinExistence type="predicted"/>
<evidence type="ECO:0000256" key="2">
    <source>
        <dbReference type="ARBA" id="ARBA00022840"/>
    </source>
</evidence>